<dbReference type="GO" id="GO:0016020">
    <property type="term" value="C:membrane"/>
    <property type="evidence" value="ECO:0007669"/>
    <property type="project" value="GOC"/>
</dbReference>
<evidence type="ECO:0000313" key="4">
    <source>
        <dbReference type="Proteomes" id="UP000535838"/>
    </source>
</evidence>
<dbReference type="SMART" id="SM01259">
    <property type="entry name" value="LAB_N"/>
    <property type="match status" value="1"/>
</dbReference>
<organism evidence="3 4">
    <name type="scientific">Cohnella thailandensis</name>
    <dbReference type="NCBI Taxonomy" id="557557"/>
    <lineage>
        <taxon>Bacteria</taxon>
        <taxon>Bacillati</taxon>
        <taxon>Bacillota</taxon>
        <taxon>Bacilli</taxon>
        <taxon>Bacillales</taxon>
        <taxon>Paenibacillaceae</taxon>
        <taxon>Cohnella</taxon>
    </lineage>
</organism>
<dbReference type="GO" id="GO:0009245">
    <property type="term" value="P:lipid A biosynthetic process"/>
    <property type="evidence" value="ECO:0007669"/>
    <property type="project" value="InterPro"/>
</dbReference>
<sequence>MNYDAREWFWVGLGLLGQLLFTGRFVVQWIASEKAKKSIVTKSFWVFGILGSTILSVYAVYRKDPVYIIGQAPGIFIYTRNLMLMKKEEKANASLQQDE</sequence>
<keyword evidence="1" id="KW-1133">Transmembrane helix</keyword>
<dbReference type="Pfam" id="PF07578">
    <property type="entry name" value="LAB_N"/>
    <property type="match status" value="1"/>
</dbReference>
<dbReference type="RefSeq" id="WP_185119840.1">
    <property type="nucleotide sequence ID" value="NZ_JACJVQ010000007.1"/>
</dbReference>
<accession>A0A841SWV0</accession>
<dbReference type="GO" id="GO:0008915">
    <property type="term" value="F:lipid-A-disaccharide synthase activity"/>
    <property type="evidence" value="ECO:0007669"/>
    <property type="project" value="InterPro"/>
</dbReference>
<comment type="caution">
    <text evidence="3">The sequence shown here is derived from an EMBL/GenBank/DDBJ whole genome shotgun (WGS) entry which is preliminary data.</text>
</comment>
<evidence type="ECO:0000259" key="2">
    <source>
        <dbReference type="SMART" id="SM01259"/>
    </source>
</evidence>
<keyword evidence="4" id="KW-1185">Reference proteome</keyword>
<feature type="transmembrane region" description="Helical" evidence="1">
    <location>
        <begin position="43"/>
        <end position="61"/>
    </location>
</feature>
<dbReference type="InterPro" id="IPR011499">
    <property type="entry name" value="Lipid_A_biosynth_N"/>
</dbReference>
<protein>
    <submittedName>
        <fullName evidence="3">Lipid-A-disaccharide synthase N-terminal domain-containing protein</fullName>
    </submittedName>
</protein>
<gene>
    <name evidence="3" type="ORF">H7B67_10835</name>
</gene>
<feature type="transmembrane region" description="Helical" evidence="1">
    <location>
        <begin position="12"/>
        <end position="31"/>
    </location>
</feature>
<reference evidence="3 4" key="1">
    <citation type="submission" date="2020-08" db="EMBL/GenBank/DDBJ databases">
        <title>Cohnella phylogeny.</title>
        <authorList>
            <person name="Dunlap C."/>
        </authorList>
    </citation>
    <scope>NUCLEOTIDE SEQUENCE [LARGE SCALE GENOMIC DNA]</scope>
    <source>
        <strain evidence="3 4">DSM 25241</strain>
    </source>
</reference>
<evidence type="ECO:0000256" key="1">
    <source>
        <dbReference type="SAM" id="Phobius"/>
    </source>
</evidence>
<evidence type="ECO:0000313" key="3">
    <source>
        <dbReference type="EMBL" id="MBB6634605.1"/>
    </source>
</evidence>
<dbReference type="PIRSF" id="PIRSF028440">
    <property type="entry name" value="UCP_LAB_N"/>
    <property type="match status" value="1"/>
</dbReference>
<name>A0A841SWV0_9BACL</name>
<feature type="domain" description="Lipid A biosynthesis N-terminal" evidence="2">
    <location>
        <begin position="13"/>
        <end position="84"/>
    </location>
</feature>
<dbReference type="AlphaFoldDB" id="A0A841SWV0"/>
<dbReference type="InterPro" id="IPR014546">
    <property type="entry name" value="UCP028440_lipidA_biosyn"/>
</dbReference>
<proteinExistence type="predicted"/>
<dbReference type="EMBL" id="JACJVQ010000007">
    <property type="protein sequence ID" value="MBB6634605.1"/>
    <property type="molecule type" value="Genomic_DNA"/>
</dbReference>
<keyword evidence="1" id="KW-0472">Membrane</keyword>
<dbReference type="Proteomes" id="UP000535838">
    <property type="component" value="Unassembled WGS sequence"/>
</dbReference>
<keyword evidence="1" id="KW-0812">Transmembrane</keyword>